<sequence>MIYRTSFAKPAAVRGSLLSVLLLLGNGQVRAEEIAGQVIDILDGDTLSLLTSDNWQIHVRLADIDAPEPSQPYSDKARKMLSALALGKRATLKVQARDLAGRSVARMLIDGLDINREMVRHGAAWVDHDQDPPPAHLLPVEAEAKRERRGLWAMPKKDIVPPWVWSKTKRQPVQTVVSSCAGHTKAPNCLIRRLSWGPRDEAQY</sequence>
<dbReference type="EMBL" id="FNYQ01000008">
    <property type="protein sequence ID" value="SEI54711.1"/>
    <property type="molecule type" value="Genomic_DNA"/>
</dbReference>
<evidence type="ECO:0000259" key="5">
    <source>
        <dbReference type="PROSITE" id="PS50830"/>
    </source>
</evidence>
<keyword evidence="1" id="KW-0540">Nuclease</keyword>
<name>A0A1H6RFZ0_9GAMM</name>
<dbReference type="Proteomes" id="UP000199250">
    <property type="component" value="Unassembled WGS sequence"/>
</dbReference>
<dbReference type="PANTHER" id="PTHR12302:SF3">
    <property type="entry name" value="SERINE_THREONINE-PROTEIN KINASE 31"/>
    <property type="match status" value="1"/>
</dbReference>
<dbReference type="GO" id="GO:0004519">
    <property type="term" value="F:endonuclease activity"/>
    <property type="evidence" value="ECO:0007669"/>
    <property type="project" value="UniProtKB-KW"/>
</dbReference>
<feature type="signal peptide" evidence="4">
    <location>
        <begin position="1"/>
        <end position="31"/>
    </location>
</feature>
<dbReference type="RefSeq" id="WP_244158820.1">
    <property type="nucleotide sequence ID" value="NZ_FNYQ01000008.1"/>
</dbReference>
<keyword evidence="2 6" id="KW-0255">Endonuclease</keyword>
<dbReference type="Gene3D" id="2.40.50.90">
    <property type="match status" value="1"/>
</dbReference>
<dbReference type="AlphaFoldDB" id="A0A1H6RFZ0"/>
<evidence type="ECO:0000313" key="7">
    <source>
        <dbReference type="EMBL" id="SEQ38271.1"/>
    </source>
</evidence>
<organism evidence="6 8">
    <name type="scientific">Azotobacter beijerinckii</name>
    <dbReference type="NCBI Taxonomy" id="170623"/>
    <lineage>
        <taxon>Bacteria</taxon>
        <taxon>Pseudomonadati</taxon>
        <taxon>Pseudomonadota</taxon>
        <taxon>Gammaproteobacteria</taxon>
        <taxon>Pseudomonadales</taxon>
        <taxon>Pseudomonadaceae</taxon>
        <taxon>Azotobacter</taxon>
    </lineage>
</organism>
<feature type="chain" id="PRO_5011394512" evidence="4">
    <location>
        <begin position="32"/>
        <end position="204"/>
    </location>
</feature>
<evidence type="ECO:0000256" key="1">
    <source>
        <dbReference type="ARBA" id="ARBA00022722"/>
    </source>
</evidence>
<evidence type="ECO:0000313" key="6">
    <source>
        <dbReference type="EMBL" id="SEI54711.1"/>
    </source>
</evidence>
<feature type="domain" description="TNase-like" evidence="5">
    <location>
        <begin position="32"/>
        <end position="154"/>
    </location>
</feature>
<dbReference type="GO" id="GO:0003676">
    <property type="term" value="F:nucleic acid binding"/>
    <property type="evidence" value="ECO:0007669"/>
    <property type="project" value="InterPro"/>
</dbReference>
<evidence type="ECO:0000256" key="3">
    <source>
        <dbReference type="ARBA" id="ARBA00022801"/>
    </source>
</evidence>
<keyword evidence="4" id="KW-0732">Signal</keyword>
<dbReference type="PROSITE" id="PS50830">
    <property type="entry name" value="TNASE_3"/>
    <property type="match status" value="1"/>
</dbReference>
<proteinExistence type="predicted"/>
<dbReference type="PANTHER" id="PTHR12302">
    <property type="entry name" value="EBNA2 BINDING PROTEIN P100"/>
    <property type="match status" value="1"/>
</dbReference>
<dbReference type="InterPro" id="IPR016071">
    <property type="entry name" value="Staphylococal_nuclease_OB-fold"/>
</dbReference>
<dbReference type="InterPro" id="IPR002071">
    <property type="entry name" value="Thermonucl_AS"/>
</dbReference>
<dbReference type="Pfam" id="PF00565">
    <property type="entry name" value="SNase"/>
    <property type="match status" value="1"/>
</dbReference>
<dbReference type="GO" id="GO:0016787">
    <property type="term" value="F:hydrolase activity"/>
    <property type="evidence" value="ECO:0007669"/>
    <property type="project" value="UniProtKB-KW"/>
</dbReference>
<dbReference type="PROSITE" id="PS01123">
    <property type="entry name" value="TNASE_1"/>
    <property type="match status" value="1"/>
</dbReference>
<keyword evidence="3" id="KW-0378">Hydrolase</keyword>
<dbReference type="InterPro" id="IPR035437">
    <property type="entry name" value="SNase_OB-fold_sf"/>
</dbReference>
<evidence type="ECO:0000256" key="2">
    <source>
        <dbReference type="ARBA" id="ARBA00022759"/>
    </source>
</evidence>
<dbReference type="SMART" id="SM00318">
    <property type="entry name" value="SNc"/>
    <property type="match status" value="1"/>
</dbReference>
<accession>A0A1H6RFZ0</accession>
<dbReference type="Proteomes" id="UP000199267">
    <property type="component" value="Unassembled WGS sequence"/>
</dbReference>
<evidence type="ECO:0000313" key="9">
    <source>
        <dbReference type="Proteomes" id="UP000199267"/>
    </source>
</evidence>
<gene>
    <name evidence="6" type="ORF">SAMN04244572_00808</name>
    <name evidence="7" type="ORF">SAMN04244573_01490</name>
</gene>
<evidence type="ECO:0000313" key="8">
    <source>
        <dbReference type="Proteomes" id="UP000199250"/>
    </source>
</evidence>
<evidence type="ECO:0000256" key="4">
    <source>
        <dbReference type="SAM" id="SignalP"/>
    </source>
</evidence>
<dbReference type="EMBL" id="FOFJ01000010">
    <property type="protein sequence ID" value="SEQ38271.1"/>
    <property type="molecule type" value="Genomic_DNA"/>
</dbReference>
<reference evidence="8 9" key="1">
    <citation type="submission" date="2016-10" db="EMBL/GenBank/DDBJ databases">
        <authorList>
            <person name="de Groot N.N."/>
        </authorList>
    </citation>
    <scope>NUCLEOTIDE SEQUENCE [LARGE SCALE GENOMIC DNA]</scope>
    <source>
        <strain evidence="6 8">DSM 373</strain>
        <strain evidence="7 9">DSM 378</strain>
    </source>
</reference>
<protein>
    <submittedName>
        <fullName evidence="6">Endonuclease YncB, thermonuclease family</fullName>
    </submittedName>
</protein>
<dbReference type="SUPFAM" id="SSF50199">
    <property type="entry name" value="Staphylococcal nuclease"/>
    <property type="match status" value="1"/>
</dbReference>